<evidence type="ECO:0000313" key="7">
    <source>
        <dbReference type="Proteomes" id="UP000703661"/>
    </source>
</evidence>
<keyword evidence="4" id="KW-0560">Oxidoreductase</keyword>
<dbReference type="InterPro" id="IPR002938">
    <property type="entry name" value="FAD-bd"/>
</dbReference>
<keyword evidence="7" id="KW-1185">Reference proteome</keyword>
<protein>
    <recommendedName>
        <fullName evidence="5">FAD-binding domain-containing protein</fullName>
    </recommendedName>
</protein>
<name>A0A9P6T027_9FUNG</name>
<dbReference type="AlphaFoldDB" id="A0A9P6T027"/>
<dbReference type="Proteomes" id="UP000703661">
    <property type="component" value="Unassembled WGS sequence"/>
</dbReference>
<evidence type="ECO:0000256" key="2">
    <source>
        <dbReference type="ARBA" id="ARBA00022630"/>
    </source>
</evidence>
<evidence type="ECO:0000256" key="1">
    <source>
        <dbReference type="ARBA" id="ARBA00007992"/>
    </source>
</evidence>
<evidence type="ECO:0000256" key="3">
    <source>
        <dbReference type="ARBA" id="ARBA00022827"/>
    </source>
</evidence>
<dbReference type="GO" id="GO:0004497">
    <property type="term" value="F:monooxygenase activity"/>
    <property type="evidence" value="ECO:0007669"/>
    <property type="project" value="InterPro"/>
</dbReference>
<evidence type="ECO:0000259" key="5">
    <source>
        <dbReference type="Pfam" id="PF01494"/>
    </source>
</evidence>
<dbReference type="Pfam" id="PF01494">
    <property type="entry name" value="FAD_binding_3"/>
    <property type="match status" value="2"/>
</dbReference>
<dbReference type="EMBL" id="JAAAID010000709">
    <property type="protein sequence ID" value="KAG0014612.1"/>
    <property type="molecule type" value="Genomic_DNA"/>
</dbReference>
<sequence>MSDYGAKVVIVGAGLGGLTMAILLEKAGIDYLVLERSLNFQPLGSAIGLGFNIMPLFEQLGILEDLKKISKTLESTAVYKDDMEVIRNVKLKDNKVLTGYDALILPRMELHALLLSRVPAEKVLLGKKVLSILQNDSGVMVRTSDGMCYDADILIGADGTYSAVRQSLYKQLARDGKLPRTDTEQLKVSHTSFLGTTGPLDPKKFPKLTDSSSYCDIVIGTNRHETWRYFTVPDNRICWRVDIQVESTAFEDNDTFRSSEYGPESALLIPEEWRSFRLPINGTLGEVIDATRPECISKVMQVEKVFTTWYNTRTVLIGDACHKMLPNFGRGALNAMMDAVSLANALYEMPSCSPKYIKAAFETYYQERYATMESELTASQHMSTVMAGQSRWDSLIRHMMLNIAPKRFLQKDVEYEASYRPQATFLPIVENRGTLPVKKQKESKKYAALMAAKKAVSL</sequence>
<evidence type="ECO:0000256" key="4">
    <source>
        <dbReference type="ARBA" id="ARBA00023002"/>
    </source>
</evidence>
<organism evidence="6 7">
    <name type="scientific">Entomortierella chlamydospora</name>
    <dbReference type="NCBI Taxonomy" id="101097"/>
    <lineage>
        <taxon>Eukaryota</taxon>
        <taxon>Fungi</taxon>
        <taxon>Fungi incertae sedis</taxon>
        <taxon>Mucoromycota</taxon>
        <taxon>Mortierellomycotina</taxon>
        <taxon>Mortierellomycetes</taxon>
        <taxon>Mortierellales</taxon>
        <taxon>Mortierellaceae</taxon>
        <taxon>Entomortierella</taxon>
    </lineage>
</organism>
<comment type="caution">
    <text evidence="6">The sequence shown here is derived from an EMBL/GenBank/DDBJ whole genome shotgun (WGS) entry which is preliminary data.</text>
</comment>
<dbReference type="InterPro" id="IPR036188">
    <property type="entry name" value="FAD/NAD-bd_sf"/>
</dbReference>
<feature type="domain" description="FAD-binding" evidence="5">
    <location>
        <begin position="7"/>
        <end position="171"/>
    </location>
</feature>
<dbReference type="PRINTS" id="PR00420">
    <property type="entry name" value="RNGMNOXGNASE"/>
</dbReference>
<feature type="domain" description="FAD-binding" evidence="5">
    <location>
        <begin position="290"/>
        <end position="369"/>
    </location>
</feature>
<dbReference type="PANTHER" id="PTHR47356">
    <property type="entry name" value="FAD-DEPENDENT MONOOXYGENASE ASQG-RELATED"/>
    <property type="match status" value="1"/>
</dbReference>
<dbReference type="SUPFAM" id="SSF51905">
    <property type="entry name" value="FAD/NAD(P)-binding domain"/>
    <property type="match status" value="1"/>
</dbReference>
<proteinExistence type="inferred from homology"/>
<dbReference type="InterPro" id="IPR050562">
    <property type="entry name" value="FAD_mOase_fung"/>
</dbReference>
<dbReference type="GO" id="GO:0071949">
    <property type="term" value="F:FAD binding"/>
    <property type="evidence" value="ECO:0007669"/>
    <property type="project" value="InterPro"/>
</dbReference>
<reference evidence="6" key="1">
    <citation type="journal article" date="2020" name="Fungal Divers.">
        <title>Resolving the Mortierellaceae phylogeny through synthesis of multi-gene phylogenetics and phylogenomics.</title>
        <authorList>
            <person name="Vandepol N."/>
            <person name="Liber J."/>
            <person name="Desiro A."/>
            <person name="Na H."/>
            <person name="Kennedy M."/>
            <person name="Barry K."/>
            <person name="Grigoriev I.V."/>
            <person name="Miller A.N."/>
            <person name="O'Donnell K."/>
            <person name="Stajich J.E."/>
            <person name="Bonito G."/>
        </authorList>
    </citation>
    <scope>NUCLEOTIDE SEQUENCE</scope>
    <source>
        <strain evidence="6">NRRL 2769</strain>
    </source>
</reference>
<accession>A0A9P6T027</accession>
<dbReference type="PANTHER" id="PTHR47356:SF2">
    <property type="entry name" value="FAD-BINDING DOMAIN-CONTAINING PROTEIN-RELATED"/>
    <property type="match status" value="1"/>
</dbReference>
<keyword evidence="3" id="KW-0274">FAD</keyword>
<evidence type="ECO:0000313" key="6">
    <source>
        <dbReference type="EMBL" id="KAG0014612.1"/>
    </source>
</evidence>
<gene>
    <name evidence="6" type="ORF">BGZ80_010339</name>
</gene>
<comment type="similarity">
    <text evidence="1">Belongs to the paxM FAD-dependent monooxygenase family.</text>
</comment>
<keyword evidence="2" id="KW-0285">Flavoprotein</keyword>
<dbReference type="Gene3D" id="3.50.50.60">
    <property type="entry name" value="FAD/NAD(P)-binding domain"/>
    <property type="match status" value="1"/>
</dbReference>